<accession>A0ABT7CUB2</accession>
<dbReference type="Proteomes" id="UP001228581">
    <property type="component" value="Unassembled WGS sequence"/>
</dbReference>
<evidence type="ECO:0000313" key="2">
    <source>
        <dbReference type="EMBL" id="MDJ1497318.1"/>
    </source>
</evidence>
<proteinExistence type="predicted"/>
<dbReference type="EMBL" id="JASJOT010000031">
    <property type="protein sequence ID" value="MDJ1497318.1"/>
    <property type="molecule type" value="Genomic_DNA"/>
</dbReference>
<dbReference type="Pfam" id="PF12771">
    <property type="entry name" value="SusD-like_2"/>
    <property type="match status" value="1"/>
</dbReference>
<dbReference type="PROSITE" id="PS51257">
    <property type="entry name" value="PROKAR_LIPOPROTEIN"/>
    <property type="match status" value="1"/>
</dbReference>
<evidence type="ECO:0000256" key="1">
    <source>
        <dbReference type="SAM" id="SignalP"/>
    </source>
</evidence>
<protein>
    <submittedName>
        <fullName evidence="2">SusD/RagB family nutrient-binding outer membrane lipoprotein</fullName>
    </submittedName>
</protein>
<gene>
    <name evidence="2" type="ORF">QNI19_30550</name>
</gene>
<reference evidence="2 3" key="1">
    <citation type="submission" date="2023-05" db="EMBL/GenBank/DDBJ databases">
        <authorList>
            <person name="Zhang X."/>
        </authorList>
    </citation>
    <scope>NUCLEOTIDE SEQUENCE [LARGE SCALE GENOMIC DNA]</scope>
    <source>
        <strain evidence="2 3">DM2B3-1</strain>
    </source>
</reference>
<organism evidence="2 3">
    <name type="scientific">Xanthocytophaga flava</name>
    <dbReference type="NCBI Taxonomy" id="3048013"/>
    <lineage>
        <taxon>Bacteria</taxon>
        <taxon>Pseudomonadati</taxon>
        <taxon>Bacteroidota</taxon>
        <taxon>Cytophagia</taxon>
        <taxon>Cytophagales</taxon>
        <taxon>Rhodocytophagaceae</taxon>
        <taxon>Xanthocytophaga</taxon>
    </lineage>
</organism>
<sequence>MTKKFLIISGLLCSLLFVFCGCEKELEEKYNDPEKSTSANLPGLLTGILDNNRVRPSYWNVRTFLLLHPAVYSQAAYFSNSNTMYQQSDSYVGEYWTNFYVPNGNGSGVIALYRSMETVYNSLTAEEKANQEVFMQAARIVLYDQASQMIDLWGDIPFSEAGSLESSSVIANPKFDNQVELYNTILAGLKESAAFFGDASSNASFTKADILLSGSLIKWQRYANSIRLRLLMRISKKDETTARTAVLEMLNNGDTYPLVDGGNAANYAPGTTDILLKPLTTYTANLNSALTELPSYYAPDYMLNTLMKPADDPRIPVMFDKFGVTSNKVFTPNKEYAAMPITFTASEQENNFQKYSILDSATFLQNPGLPGIVITASEVNFLKAEAYQRWGSTADAKNAYETALKQSVTFYYYLNSLNTTGLTVLPKPADSEIATFVTTSTAAYDGDDTEKLAKIWNQKWLHFGFLQSTQAWAEYRRTNYPQLTFPTATLANYTTPPTRLVYPSTETTYNTNYKDVQAKDTRTTKIFWDVD</sequence>
<feature type="chain" id="PRO_5046430522" evidence="1">
    <location>
        <begin position="21"/>
        <end position="531"/>
    </location>
</feature>
<keyword evidence="1" id="KW-0732">Signal</keyword>
<name>A0ABT7CUB2_9BACT</name>
<dbReference type="Gene3D" id="1.25.40.390">
    <property type="match status" value="1"/>
</dbReference>
<comment type="caution">
    <text evidence="2">The sequence shown here is derived from an EMBL/GenBank/DDBJ whole genome shotgun (WGS) entry which is preliminary data.</text>
</comment>
<keyword evidence="3" id="KW-1185">Reference proteome</keyword>
<dbReference type="InterPro" id="IPR041662">
    <property type="entry name" value="SusD-like_2"/>
</dbReference>
<dbReference type="InterPro" id="IPR011990">
    <property type="entry name" value="TPR-like_helical_dom_sf"/>
</dbReference>
<keyword evidence="2" id="KW-0449">Lipoprotein</keyword>
<dbReference type="SUPFAM" id="SSF48452">
    <property type="entry name" value="TPR-like"/>
    <property type="match status" value="1"/>
</dbReference>
<dbReference type="RefSeq" id="WP_314002817.1">
    <property type="nucleotide sequence ID" value="NZ_JASJOR010000009.1"/>
</dbReference>
<evidence type="ECO:0000313" key="3">
    <source>
        <dbReference type="Proteomes" id="UP001228581"/>
    </source>
</evidence>
<feature type="signal peptide" evidence="1">
    <location>
        <begin position="1"/>
        <end position="20"/>
    </location>
</feature>